<dbReference type="Gene3D" id="1.20.5.340">
    <property type="match status" value="1"/>
</dbReference>
<evidence type="ECO:0000256" key="1">
    <source>
        <dbReference type="ARBA" id="ARBA00004173"/>
    </source>
</evidence>
<dbReference type="GO" id="GO:0005739">
    <property type="term" value="C:mitochondrion"/>
    <property type="evidence" value="ECO:0000318"/>
    <property type="project" value="GO_Central"/>
</dbReference>
<organism evidence="11 12">
    <name type="scientific">Nematostella vectensis</name>
    <name type="common">Starlet sea anemone</name>
    <dbReference type="NCBI Taxonomy" id="45351"/>
    <lineage>
        <taxon>Eukaryota</taxon>
        <taxon>Metazoa</taxon>
        <taxon>Cnidaria</taxon>
        <taxon>Anthozoa</taxon>
        <taxon>Hexacorallia</taxon>
        <taxon>Actiniaria</taxon>
        <taxon>Edwardsiidae</taxon>
        <taxon>Nematostella</taxon>
    </lineage>
</organism>
<dbReference type="HOGENOM" id="CLU_998541_0_0_1"/>
<name>A7SW75_NEMVE</name>
<evidence type="ECO:0000256" key="4">
    <source>
        <dbReference type="ARBA" id="ARBA00022692"/>
    </source>
</evidence>
<gene>
    <name evidence="11" type="ORF">NEMVEDRAFT_v1g247757</name>
</gene>
<dbReference type="InParanoid" id="A7SW75"/>
<dbReference type="eggNOG" id="KOG3156">
    <property type="taxonomic scope" value="Eukaryota"/>
</dbReference>
<evidence type="ECO:0000256" key="3">
    <source>
        <dbReference type="ARBA" id="ARBA00007224"/>
    </source>
</evidence>
<dbReference type="AlphaFoldDB" id="A7SW75"/>
<evidence type="ECO:0000256" key="10">
    <source>
        <dbReference type="SAM" id="Phobius"/>
    </source>
</evidence>
<feature type="transmembrane region" description="Helical" evidence="10">
    <location>
        <begin position="258"/>
        <end position="280"/>
    </location>
</feature>
<feature type="coiled-coil region" evidence="9">
    <location>
        <begin position="179"/>
        <end position="206"/>
    </location>
</feature>
<keyword evidence="7" id="KW-0496">Mitochondrion</keyword>
<keyword evidence="12" id="KW-1185">Reference proteome</keyword>
<dbReference type="GO" id="GO:0016020">
    <property type="term" value="C:membrane"/>
    <property type="evidence" value="ECO:0007669"/>
    <property type="project" value="UniProtKB-SubCell"/>
</dbReference>
<protein>
    <submittedName>
        <fullName evidence="11">Uncharacterized protein</fullName>
    </submittedName>
</protein>
<dbReference type="InterPro" id="IPR024461">
    <property type="entry name" value="CCDC90-like"/>
</dbReference>
<reference evidence="11 12" key="1">
    <citation type="journal article" date="2007" name="Science">
        <title>Sea anemone genome reveals ancestral eumetazoan gene repertoire and genomic organization.</title>
        <authorList>
            <person name="Putnam N.H."/>
            <person name="Srivastava M."/>
            <person name="Hellsten U."/>
            <person name="Dirks B."/>
            <person name="Chapman J."/>
            <person name="Salamov A."/>
            <person name="Terry A."/>
            <person name="Shapiro H."/>
            <person name="Lindquist E."/>
            <person name="Kapitonov V.V."/>
            <person name="Jurka J."/>
            <person name="Genikhovich G."/>
            <person name="Grigoriev I.V."/>
            <person name="Lucas S.M."/>
            <person name="Steele R.E."/>
            <person name="Finnerty J.R."/>
            <person name="Technau U."/>
            <person name="Martindale M.Q."/>
            <person name="Rokhsar D.S."/>
        </authorList>
    </citation>
    <scope>NUCLEOTIDE SEQUENCE [LARGE SCALE GENOMIC DNA]</scope>
    <source>
        <strain evidence="12">CH2 X CH6</strain>
    </source>
</reference>
<dbReference type="Proteomes" id="UP000001593">
    <property type="component" value="Unassembled WGS sequence"/>
</dbReference>
<evidence type="ECO:0000256" key="5">
    <source>
        <dbReference type="ARBA" id="ARBA00022989"/>
    </source>
</evidence>
<dbReference type="EMBL" id="DS469854">
    <property type="protein sequence ID" value="EDO32032.1"/>
    <property type="molecule type" value="Genomic_DNA"/>
</dbReference>
<dbReference type="PANTHER" id="PTHR14360:SF1">
    <property type="entry name" value="PROTEIN FMP32, MITOCHONDRIAL"/>
    <property type="match status" value="1"/>
</dbReference>
<dbReference type="OMA" id="TMLETHK"/>
<dbReference type="PhylomeDB" id="A7SW75"/>
<keyword evidence="5 10" id="KW-1133">Transmembrane helix</keyword>
<proteinExistence type="inferred from homology"/>
<keyword evidence="4 10" id="KW-0812">Transmembrane</keyword>
<evidence type="ECO:0000313" key="12">
    <source>
        <dbReference type="Proteomes" id="UP000001593"/>
    </source>
</evidence>
<keyword evidence="8 10" id="KW-0472">Membrane</keyword>
<evidence type="ECO:0000256" key="6">
    <source>
        <dbReference type="ARBA" id="ARBA00023054"/>
    </source>
</evidence>
<accession>A7SW75</accession>
<dbReference type="STRING" id="45351.A7SW75"/>
<dbReference type="Pfam" id="PF07798">
    <property type="entry name" value="CCDC90-like"/>
    <property type="match status" value="1"/>
</dbReference>
<evidence type="ECO:0000256" key="7">
    <source>
        <dbReference type="ARBA" id="ARBA00023128"/>
    </source>
</evidence>
<evidence type="ECO:0000256" key="8">
    <source>
        <dbReference type="ARBA" id="ARBA00023136"/>
    </source>
</evidence>
<evidence type="ECO:0000256" key="9">
    <source>
        <dbReference type="SAM" id="Coils"/>
    </source>
</evidence>
<comment type="subcellular location">
    <subcellularLocation>
        <location evidence="2">Membrane</location>
    </subcellularLocation>
    <subcellularLocation>
        <location evidence="1">Mitochondrion</location>
    </subcellularLocation>
</comment>
<sequence>MSQRNFLFVPTSFRRLALISKKLTCRTAYKEVEKGLYISSCQGDFILKILDIFSLKLGDPPPPSFYDFCQIIEVYLVLKIVIQDDVSSKPRSFSSYVSPAGVTFHFDTHKLILKLQENGFSTQQAESVTSCLVEIINTSISGLASNTLSTLDKERLEMKWKSTYDEVRNEMFLLEKSKFAQVKEENEKLKEKVKALEQFMQDEMQKMKGSIRLDMSLEKSRRSEELAIRDQRIKDNGNKIETEIAKLGTQMETQKLDLIKYLVGSMVSCTTLMLAIWRIFKS</sequence>
<keyword evidence="6 9" id="KW-0175">Coiled coil</keyword>
<evidence type="ECO:0000256" key="2">
    <source>
        <dbReference type="ARBA" id="ARBA00004370"/>
    </source>
</evidence>
<dbReference type="PANTHER" id="PTHR14360">
    <property type="entry name" value="PROTEIN FMP32, MITOCHONDRIAL"/>
    <property type="match status" value="1"/>
</dbReference>
<evidence type="ECO:0000313" key="11">
    <source>
        <dbReference type="EMBL" id="EDO32032.1"/>
    </source>
</evidence>
<comment type="similarity">
    <text evidence="3">Belongs to the CCDC90 family.</text>
</comment>